<keyword evidence="4" id="KW-1185">Reference proteome</keyword>
<feature type="region of interest" description="Disordered" evidence="1">
    <location>
        <begin position="49"/>
        <end position="83"/>
    </location>
</feature>
<dbReference type="CDD" id="cd02947">
    <property type="entry name" value="TRX_family"/>
    <property type="match status" value="1"/>
</dbReference>
<accession>A0A151GPV8</accession>
<protein>
    <recommendedName>
        <fullName evidence="2">Thioredoxin domain-containing protein</fullName>
    </recommendedName>
</protein>
<dbReference type="AlphaFoldDB" id="A0A151GPV8"/>
<dbReference type="InterPro" id="IPR036249">
    <property type="entry name" value="Thioredoxin-like_sf"/>
</dbReference>
<dbReference type="Gene3D" id="3.40.30.10">
    <property type="entry name" value="Glutaredoxin"/>
    <property type="match status" value="1"/>
</dbReference>
<dbReference type="Pfam" id="PF00085">
    <property type="entry name" value="Thioredoxin"/>
    <property type="match status" value="1"/>
</dbReference>
<dbReference type="InterPro" id="IPR050620">
    <property type="entry name" value="Thioredoxin_H-type-like"/>
</dbReference>
<dbReference type="InterPro" id="IPR013766">
    <property type="entry name" value="Thioredoxin_domain"/>
</dbReference>
<comment type="caution">
    <text evidence="3">The sequence shown here is derived from an EMBL/GenBank/DDBJ whole genome shotgun (WGS) entry which is preliminary data.</text>
</comment>
<dbReference type="GeneID" id="63712893"/>
<dbReference type="SUPFAM" id="SSF52833">
    <property type="entry name" value="Thioredoxin-like"/>
    <property type="match status" value="1"/>
</dbReference>
<proteinExistence type="predicted"/>
<dbReference type="InParanoid" id="A0A151GPV8"/>
<evidence type="ECO:0000256" key="1">
    <source>
        <dbReference type="SAM" id="MobiDB-lite"/>
    </source>
</evidence>
<dbReference type="EMBL" id="LAYC01000001">
    <property type="protein sequence ID" value="KYK59120.1"/>
    <property type="molecule type" value="Genomic_DNA"/>
</dbReference>
<reference evidence="3 4" key="1">
    <citation type="journal article" date="2016" name="Sci. Rep.">
        <title>Insights into Adaptations to a Near-Obligate Nematode Endoparasitic Lifestyle from the Finished Genome of Drechmeria coniospora.</title>
        <authorList>
            <person name="Zhang L."/>
            <person name="Zhou Z."/>
            <person name="Guo Q."/>
            <person name="Fokkens L."/>
            <person name="Miskei M."/>
            <person name="Pocsi I."/>
            <person name="Zhang W."/>
            <person name="Chen M."/>
            <person name="Wang L."/>
            <person name="Sun Y."/>
            <person name="Donzelli B.G."/>
            <person name="Gibson D.M."/>
            <person name="Nelson D.R."/>
            <person name="Luo J.G."/>
            <person name="Rep M."/>
            <person name="Liu H."/>
            <person name="Yang S."/>
            <person name="Wang J."/>
            <person name="Krasnoff S.B."/>
            <person name="Xu Y."/>
            <person name="Molnar I."/>
            <person name="Lin M."/>
        </authorList>
    </citation>
    <scope>NUCLEOTIDE SEQUENCE [LARGE SCALE GENOMIC DNA]</scope>
    <source>
        <strain evidence="3 4">ARSEF 6962</strain>
    </source>
</reference>
<evidence type="ECO:0000313" key="3">
    <source>
        <dbReference type="EMBL" id="KYK59120.1"/>
    </source>
</evidence>
<name>A0A151GPV8_DRECN</name>
<evidence type="ECO:0000259" key="2">
    <source>
        <dbReference type="Pfam" id="PF00085"/>
    </source>
</evidence>
<organism evidence="3 4">
    <name type="scientific">Drechmeria coniospora</name>
    <name type="common">Nematophagous fungus</name>
    <name type="synonym">Meria coniospora</name>
    <dbReference type="NCBI Taxonomy" id="98403"/>
    <lineage>
        <taxon>Eukaryota</taxon>
        <taxon>Fungi</taxon>
        <taxon>Dikarya</taxon>
        <taxon>Ascomycota</taxon>
        <taxon>Pezizomycotina</taxon>
        <taxon>Sordariomycetes</taxon>
        <taxon>Hypocreomycetidae</taxon>
        <taxon>Hypocreales</taxon>
        <taxon>Ophiocordycipitaceae</taxon>
        <taxon>Drechmeria</taxon>
    </lineage>
</organism>
<evidence type="ECO:0000313" key="4">
    <source>
        <dbReference type="Proteomes" id="UP000076580"/>
    </source>
</evidence>
<dbReference type="PANTHER" id="PTHR10438:SF468">
    <property type="entry name" value="THIOREDOXIN-1-RELATED"/>
    <property type="match status" value="1"/>
</dbReference>
<feature type="domain" description="Thioredoxin" evidence="2">
    <location>
        <begin position="87"/>
        <end position="147"/>
    </location>
</feature>
<dbReference type="STRING" id="98403.A0A151GPV8"/>
<dbReference type="Proteomes" id="UP000076580">
    <property type="component" value="Chromosome 01"/>
</dbReference>
<sequence>MYSGSSLSSLAHSCTTEQLVKLYHPASPPGSLTISNVADEVFAASSVGISAQRETRSTSEESLSPFADEEGRSRRQEASERGAEIYPRYSDQAEFKDRVHFVKFDVDEVPAVTQALGVRAMPTFFFFKDGKRVDEVVGANPPALLAALQKLAA</sequence>
<gene>
    <name evidence="3" type="ORF">DCS_00250</name>
</gene>
<dbReference type="PANTHER" id="PTHR10438">
    <property type="entry name" value="THIOREDOXIN"/>
    <property type="match status" value="1"/>
</dbReference>
<feature type="compositionally biased region" description="Basic and acidic residues" evidence="1">
    <location>
        <begin position="69"/>
        <end position="83"/>
    </location>
</feature>
<dbReference type="RefSeq" id="XP_040658472.1">
    <property type="nucleotide sequence ID" value="XM_040797589.1"/>
</dbReference>